<dbReference type="InterPro" id="IPR029063">
    <property type="entry name" value="SAM-dependent_MTases_sf"/>
</dbReference>
<dbReference type="SUPFAM" id="SSF53335">
    <property type="entry name" value="S-adenosyl-L-methionine-dependent methyltransferases"/>
    <property type="match status" value="1"/>
</dbReference>
<dbReference type="Pfam" id="PF01135">
    <property type="entry name" value="PCMT"/>
    <property type="match status" value="1"/>
</dbReference>
<evidence type="ECO:0000313" key="1">
    <source>
        <dbReference type="EMBL" id="CAB5494803.1"/>
    </source>
</evidence>
<evidence type="ECO:0000313" key="2">
    <source>
        <dbReference type="Proteomes" id="UP000643672"/>
    </source>
</evidence>
<comment type="caution">
    <text evidence="1">The sequence shown here is derived from an EMBL/GenBank/DDBJ whole genome shotgun (WGS) entry which is preliminary data.</text>
</comment>
<dbReference type="GO" id="GO:0008168">
    <property type="term" value="F:methyltransferase activity"/>
    <property type="evidence" value="ECO:0007669"/>
    <property type="project" value="UniProtKB-KW"/>
</dbReference>
<organism evidence="1 2">
    <name type="scientific">Bathymodiolus thermophilus thioautotrophic gill symbiont</name>
    <dbReference type="NCBI Taxonomy" id="2360"/>
    <lineage>
        <taxon>Bacteria</taxon>
        <taxon>Pseudomonadati</taxon>
        <taxon>Pseudomonadota</taxon>
        <taxon>Gammaproteobacteria</taxon>
        <taxon>sulfur-oxidizing symbionts</taxon>
    </lineage>
</organism>
<name>A0A8H8XCU8_9GAMM</name>
<keyword evidence="2" id="KW-1185">Reference proteome</keyword>
<protein>
    <submittedName>
        <fullName evidence="1">O-methyltransferase, family 3</fullName>
    </submittedName>
</protein>
<accession>A0A8H8XCU8</accession>
<sequence length="90" mass="10087">MQDKVTKYPKYFYEIMQQTKQAGFDQLSDDKLGSLLTTLVALKPNSKILELGTGGGLSTVWLLVGMDNNSTLQTVDNDENLVNICKMRKE</sequence>
<dbReference type="AlphaFoldDB" id="A0A8H8XCU8"/>
<reference evidence="1 2" key="1">
    <citation type="submission" date="2020-05" db="EMBL/GenBank/DDBJ databases">
        <authorList>
            <person name="Petersen J."/>
            <person name="Sayavedra L."/>
        </authorList>
    </citation>
    <scope>NUCLEOTIDE SEQUENCE [LARGE SCALE GENOMIC DNA]</scope>
    <source>
        <strain evidence="1">B thermophilus SOXS</strain>
    </source>
</reference>
<keyword evidence="1" id="KW-0808">Transferase</keyword>
<dbReference type="Proteomes" id="UP000643672">
    <property type="component" value="Unassembled WGS sequence"/>
</dbReference>
<gene>
    <name evidence="1" type="ORF">THERMOS_156</name>
</gene>
<dbReference type="GO" id="GO:0032259">
    <property type="term" value="P:methylation"/>
    <property type="evidence" value="ECO:0007669"/>
    <property type="project" value="UniProtKB-KW"/>
</dbReference>
<proteinExistence type="predicted"/>
<dbReference type="RefSeq" id="WP_237731939.1">
    <property type="nucleotide sequence ID" value="NZ_CAESAQ020000013.1"/>
</dbReference>
<dbReference type="Gene3D" id="3.40.50.150">
    <property type="entry name" value="Vaccinia Virus protein VP39"/>
    <property type="match status" value="1"/>
</dbReference>
<keyword evidence="1" id="KW-0489">Methyltransferase</keyword>
<dbReference type="EMBL" id="CAESAQ020000013">
    <property type="protein sequence ID" value="CAB5494803.1"/>
    <property type="molecule type" value="Genomic_DNA"/>
</dbReference>